<dbReference type="AlphaFoldDB" id="A0A8J5SG95"/>
<evidence type="ECO:0000313" key="1">
    <source>
        <dbReference type="EMBL" id="KAG8067977.1"/>
    </source>
</evidence>
<dbReference type="GO" id="GO:0004435">
    <property type="term" value="F:phosphatidylinositol-4,5-bisphosphate phospholipase C activity"/>
    <property type="evidence" value="ECO:0007669"/>
    <property type="project" value="TreeGrafter"/>
</dbReference>
<reference evidence="1" key="2">
    <citation type="submission" date="2021-02" db="EMBL/GenBank/DDBJ databases">
        <authorList>
            <person name="Kimball J.A."/>
            <person name="Haas M.W."/>
            <person name="Macchietto M."/>
            <person name="Kono T."/>
            <person name="Duquette J."/>
            <person name="Shao M."/>
        </authorList>
    </citation>
    <scope>NUCLEOTIDE SEQUENCE</scope>
    <source>
        <tissue evidence="1">Fresh leaf tissue</tissue>
    </source>
</reference>
<reference evidence="1" key="1">
    <citation type="journal article" date="2021" name="bioRxiv">
        <title>Whole Genome Assembly and Annotation of Northern Wild Rice, Zizania palustris L., Supports a Whole Genome Duplication in the Zizania Genus.</title>
        <authorList>
            <person name="Haas M."/>
            <person name="Kono T."/>
            <person name="Macchietto M."/>
            <person name="Millas R."/>
            <person name="McGilp L."/>
            <person name="Shao M."/>
            <person name="Duquette J."/>
            <person name="Hirsch C.N."/>
            <person name="Kimball J."/>
        </authorList>
    </citation>
    <scope>NUCLEOTIDE SEQUENCE</scope>
    <source>
        <tissue evidence="1">Fresh leaf tissue</tissue>
    </source>
</reference>
<dbReference type="PANTHER" id="PTHR10336">
    <property type="entry name" value="PHOSPHOINOSITIDE-SPECIFIC PHOSPHOLIPASE C FAMILY PROTEIN"/>
    <property type="match status" value="1"/>
</dbReference>
<evidence type="ECO:0000313" key="2">
    <source>
        <dbReference type="Proteomes" id="UP000729402"/>
    </source>
</evidence>
<gene>
    <name evidence="1" type="ORF">GUJ93_ZPchr0005g14626</name>
</gene>
<dbReference type="GO" id="GO:0051209">
    <property type="term" value="P:release of sequestered calcium ion into cytosol"/>
    <property type="evidence" value="ECO:0007669"/>
    <property type="project" value="TreeGrafter"/>
</dbReference>
<name>A0A8J5SG95_ZIZPA</name>
<dbReference type="InterPro" id="IPR001192">
    <property type="entry name" value="PI-PLC_fam"/>
</dbReference>
<dbReference type="Proteomes" id="UP000729402">
    <property type="component" value="Unassembled WGS sequence"/>
</dbReference>
<protein>
    <submittedName>
        <fullName evidence="1">Uncharacterized protein</fullName>
    </submittedName>
</protein>
<proteinExistence type="predicted"/>
<dbReference type="GO" id="GO:0005886">
    <property type="term" value="C:plasma membrane"/>
    <property type="evidence" value="ECO:0007669"/>
    <property type="project" value="TreeGrafter"/>
</dbReference>
<accession>A0A8J5SG95</accession>
<dbReference type="OrthoDB" id="269822at2759"/>
<dbReference type="EMBL" id="JAAALK010000284">
    <property type="protein sequence ID" value="KAG8067977.1"/>
    <property type="molecule type" value="Genomic_DNA"/>
</dbReference>
<sequence>MPDLSVVCITKSPKEYLQIKNKTDADEGGSTWKQVVQKDTSVCISLNDFFKASSPLERTILLAPKQVSIAGVEADTRMEETKVMIDTWILTWDHEMEFPLSAPKLALLWVEMHKSDNHQKDDFTGQTCMPVWELR</sequence>
<dbReference type="GO" id="GO:0048015">
    <property type="term" value="P:phosphatidylinositol-mediated signaling"/>
    <property type="evidence" value="ECO:0007669"/>
    <property type="project" value="TreeGrafter"/>
</dbReference>
<comment type="caution">
    <text evidence="1">The sequence shown here is derived from an EMBL/GenBank/DDBJ whole genome shotgun (WGS) entry which is preliminary data.</text>
</comment>
<organism evidence="1 2">
    <name type="scientific">Zizania palustris</name>
    <name type="common">Northern wild rice</name>
    <dbReference type="NCBI Taxonomy" id="103762"/>
    <lineage>
        <taxon>Eukaryota</taxon>
        <taxon>Viridiplantae</taxon>
        <taxon>Streptophyta</taxon>
        <taxon>Embryophyta</taxon>
        <taxon>Tracheophyta</taxon>
        <taxon>Spermatophyta</taxon>
        <taxon>Magnoliopsida</taxon>
        <taxon>Liliopsida</taxon>
        <taxon>Poales</taxon>
        <taxon>Poaceae</taxon>
        <taxon>BOP clade</taxon>
        <taxon>Oryzoideae</taxon>
        <taxon>Oryzeae</taxon>
        <taxon>Zizaniinae</taxon>
        <taxon>Zizania</taxon>
    </lineage>
</organism>
<keyword evidence="2" id="KW-1185">Reference proteome</keyword>
<dbReference type="PANTHER" id="PTHR10336:SF154">
    <property type="entry name" value="PHOSPHOINOSITIDE PHOSPHOLIPASE C 2"/>
    <property type="match status" value="1"/>
</dbReference>